<reference evidence="2" key="2">
    <citation type="submission" date="2023-05" db="EMBL/GenBank/DDBJ databases">
        <authorList>
            <consortium name="Lawrence Berkeley National Laboratory"/>
            <person name="Steindorff A."/>
            <person name="Hensen N."/>
            <person name="Bonometti L."/>
            <person name="Westerberg I."/>
            <person name="Brannstrom I.O."/>
            <person name="Guillou S."/>
            <person name="Cros-Aarteil S."/>
            <person name="Calhoun S."/>
            <person name="Haridas S."/>
            <person name="Kuo A."/>
            <person name="Mondo S."/>
            <person name="Pangilinan J."/>
            <person name="Riley R."/>
            <person name="Labutti K."/>
            <person name="Andreopoulos B."/>
            <person name="Lipzen A."/>
            <person name="Chen C."/>
            <person name="Yanf M."/>
            <person name="Daum C."/>
            <person name="Ng V."/>
            <person name="Clum A."/>
            <person name="Ohm R."/>
            <person name="Martin F."/>
            <person name="Silar P."/>
            <person name="Natvig D."/>
            <person name="Lalanne C."/>
            <person name="Gautier V."/>
            <person name="Ament-Velasquez S.L."/>
            <person name="Kruys A."/>
            <person name="Hutchinson M.I."/>
            <person name="Powell A.J."/>
            <person name="Barry K."/>
            <person name="Miller A.N."/>
            <person name="Grigoriev I.V."/>
            <person name="Debuchy R."/>
            <person name="Gladieux P."/>
            <person name="Thoren M.H."/>
            <person name="Johannesson H."/>
        </authorList>
    </citation>
    <scope>NUCLEOTIDE SEQUENCE</scope>
    <source>
        <strain evidence="2">PSN293</strain>
    </source>
</reference>
<feature type="signal peptide" evidence="1">
    <location>
        <begin position="1"/>
        <end position="19"/>
    </location>
</feature>
<comment type="caution">
    <text evidence="2">The sequence shown here is derived from an EMBL/GenBank/DDBJ whole genome shotgun (WGS) entry which is preliminary data.</text>
</comment>
<dbReference type="AlphaFoldDB" id="A0AAN7B5H9"/>
<dbReference type="Gene3D" id="2.60.120.260">
    <property type="entry name" value="Galactose-binding domain-like"/>
    <property type="match status" value="1"/>
</dbReference>
<evidence type="ECO:0000313" key="2">
    <source>
        <dbReference type="EMBL" id="KAK4211059.1"/>
    </source>
</evidence>
<evidence type="ECO:0008006" key="4">
    <source>
        <dbReference type="Google" id="ProtNLM"/>
    </source>
</evidence>
<organism evidence="2 3">
    <name type="scientific">Rhypophila decipiens</name>
    <dbReference type="NCBI Taxonomy" id="261697"/>
    <lineage>
        <taxon>Eukaryota</taxon>
        <taxon>Fungi</taxon>
        <taxon>Dikarya</taxon>
        <taxon>Ascomycota</taxon>
        <taxon>Pezizomycotina</taxon>
        <taxon>Sordariomycetes</taxon>
        <taxon>Sordariomycetidae</taxon>
        <taxon>Sordariales</taxon>
        <taxon>Naviculisporaceae</taxon>
        <taxon>Rhypophila</taxon>
    </lineage>
</organism>
<name>A0AAN7B5H9_9PEZI</name>
<evidence type="ECO:0000313" key="3">
    <source>
        <dbReference type="Proteomes" id="UP001301769"/>
    </source>
</evidence>
<dbReference type="InterPro" id="IPR008979">
    <property type="entry name" value="Galactose-bd-like_sf"/>
</dbReference>
<dbReference type="Proteomes" id="UP001301769">
    <property type="component" value="Unassembled WGS sequence"/>
</dbReference>
<gene>
    <name evidence="2" type="ORF">QBC37DRAFT_20913</name>
</gene>
<dbReference type="EMBL" id="MU858158">
    <property type="protein sequence ID" value="KAK4211059.1"/>
    <property type="molecule type" value="Genomic_DNA"/>
</dbReference>
<dbReference type="SUPFAM" id="SSF49785">
    <property type="entry name" value="Galactose-binding domain-like"/>
    <property type="match status" value="1"/>
</dbReference>
<feature type="chain" id="PRO_5042848872" description="CBM-cenC domain-containing protein" evidence="1">
    <location>
        <begin position="20"/>
        <end position="473"/>
    </location>
</feature>
<keyword evidence="1" id="KW-0732">Signal</keyword>
<reference evidence="2" key="1">
    <citation type="journal article" date="2023" name="Mol. Phylogenet. Evol.">
        <title>Genome-scale phylogeny and comparative genomics of the fungal order Sordariales.</title>
        <authorList>
            <person name="Hensen N."/>
            <person name="Bonometti L."/>
            <person name="Westerberg I."/>
            <person name="Brannstrom I.O."/>
            <person name="Guillou S."/>
            <person name="Cros-Aarteil S."/>
            <person name="Calhoun S."/>
            <person name="Haridas S."/>
            <person name="Kuo A."/>
            <person name="Mondo S."/>
            <person name="Pangilinan J."/>
            <person name="Riley R."/>
            <person name="LaButti K."/>
            <person name="Andreopoulos B."/>
            <person name="Lipzen A."/>
            <person name="Chen C."/>
            <person name="Yan M."/>
            <person name="Daum C."/>
            <person name="Ng V."/>
            <person name="Clum A."/>
            <person name="Steindorff A."/>
            <person name="Ohm R.A."/>
            <person name="Martin F."/>
            <person name="Silar P."/>
            <person name="Natvig D.O."/>
            <person name="Lalanne C."/>
            <person name="Gautier V."/>
            <person name="Ament-Velasquez S.L."/>
            <person name="Kruys A."/>
            <person name="Hutchinson M.I."/>
            <person name="Powell A.J."/>
            <person name="Barry K."/>
            <person name="Miller A.N."/>
            <person name="Grigoriev I.V."/>
            <person name="Debuchy R."/>
            <person name="Gladieux P."/>
            <person name="Hiltunen Thoren M."/>
            <person name="Johannesson H."/>
        </authorList>
    </citation>
    <scope>NUCLEOTIDE SEQUENCE</scope>
    <source>
        <strain evidence="2">PSN293</strain>
    </source>
</reference>
<proteinExistence type="predicted"/>
<keyword evidence="3" id="KW-1185">Reference proteome</keyword>
<accession>A0AAN7B5H9</accession>
<protein>
    <recommendedName>
        <fullName evidence="4">CBM-cenC domain-containing protein</fullName>
    </recommendedName>
</protein>
<sequence length="473" mass="49180">MRFSSTLLGGLLFGSSVLAVEEPECTNDAILECFSSSTAQARAYCTASLGLASTTRVVTVTPTVTVTEVVTATEPPTSLPTVTITEKRRKKRGVCTKRDVTLDCLSTSAFIATTQLASACSCLGVVATSTATAEPTTVTVSEVHYAPQSCAASFVFSTITQTLDPTVVVSTVYEVETQTLPASLALSTVTEVQTQTTYHVSEGTVYQTVVETVTATATQTDVSVHVSEGTVYQTVVETITATATQTDTAVSLQTTTVTETQTQTSVSTSVSVTVSTAISVSVSSHVIQPTTIVQTQPVTTVTTTVTSTTVSSVVTTSTGLANGNFEDDLDGWSVLSQSSASCHSETRVAVTNGGTRALRITSTGSAGQACTVNYGQVLSCTPGDKYRLALDYTYTYGSGGSASPWSITLGQGSLSTVITSTGAATQNTFTSPTDFTHTCGTTTPSNTLSINARANNGRTTTLTLDNFIYYKLT</sequence>
<evidence type="ECO:0000256" key="1">
    <source>
        <dbReference type="SAM" id="SignalP"/>
    </source>
</evidence>